<feature type="domain" description="Exoribonuclease phosphorolytic" evidence="11">
    <location>
        <begin position="205"/>
        <end position="268"/>
    </location>
</feature>
<name>A0A090LYL7_OSTTA</name>
<organism evidence="12 13">
    <name type="scientific">Ostreococcus tauri</name>
    <name type="common">Marine green alga</name>
    <dbReference type="NCBI Taxonomy" id="70448"/>
    <lineage>
        <taxon>Eukaryota</taxon>
        <taxon>Viridiplantae</taxon>
        <taxon>Chlorophyta</taxon>
        <taxon>Mamiellophyceae</taxon>
        <taxon>Mamiellales</taxon>
        <taxon>Bathycoccaceae</taxon>
        <taxon>Ostreococcus</taxon>
    </lineage>
</organism>
<keyword evidence="5" id="KW-0698">rRNA processing</keyword>
<dbReference type="SUPFAM" id="SSF54211">
    <property type="entry name" value="Ribosomal protein S5 domain 2-like"/>
    <property type="match status" value="1"/>
</dbReference>
<dbReference type="InParanoid" id="A0A090LYL7"/>
<dbReference type="AlphaFoldDB" id="A0A090LYL7"/>
<evidence type="ECO:0000256" key="8">
    <source>
        <dbReference type="ARBA" id="ARBA00023242"/>
    </source>
</evidence>
<accession>A0A090LYL7</accession>
<evidence type="ECO:0000259" key="10">
    <source>
        <dbReference type="Pfam" id="PF01138"/>
    </source>
</evidence>
<dbReference type="GO" id="GO:0035925">
    <property type="term" value="F:mRNA 3'-UTR AU-rich region binding"/>
    <property type="evidence" value="ECO:0007669"/>
    <property type="project" value="TreeGrafter"/>
</dbReference>
<evidence type="ECO:0000313" key="12">
    <source>
        <dbReference type="EMBL" id="CEF97115.1"/>
    </source>
</evidence>
<dbReference type="EMBL" id="CAID01000003">
    <property type="protein sequence ID" value="CEF97115.1"/>
    <property type="molecule type" value="Genomic_DNA"/>
</dbReference>
<evidence type="ECO:0000256" key="4">
    <source>
        <dbReference type="ARBA" id="ARBA00022490"/>
    </source>
</evidence>
<dbReference type="GO" id="GO:0034476">
    <property type="term" value="P:U5 snRNA 3'-end processing"/>
    <property type="evidence" value="ECO:0007669"/>
    <property type="project" value="TreeGrafter"/>
</dbReference>
<protein>
    <recommendedName>
        <fullName evidence="9">Ribosomal RNA-processing protein 43</fullName>
    </recommendedName>
</protein>
<dbReference type="GO" id="GO:0034473">
    <property type="term" value="P:U1 snRNA 3'-end processing"/>
    <property type="evidence" value="ECO:0007669"/>
    <property type="project" value="TreeGrafter"/>
</dbReference>
<keyword evidence="7" id="KW-0694">RNA-binding</keyword>
<keyword evidence="13" id="KW-1185">Reference proteome</keyword>
<comment type="similarity">
    <text evidence="3">Belongs to the RNase PH family.</text>
</comment>
<dbReference type="Pfam" id="PF03725">
    <property type="entry name" value="RNase_PH_C"/>
    <property type="match status" value="1"/>
</dbReference>
<dbReference type="Gene3D" id="3.30.230.70">
    <property type="entry name" value="GHMP Kinase, N-terminal domain"/>
    <property type="match status" value="1"/>
</dbReference>
<evidence type="ECO:0000256" key="6">
    <source>
        <dbReference type="ARBA" id="ARBA00022835"/>
    </source>
</evidence>
<dbReference type="GeneID" id="9833137"/>
<dbReference type="InterPro" id="IPR020568">
    <property type="entry name" value="Ribosomal_Su5_D2-typ_SF"/>
</dbReference>
<evidence type="ECO:0000256" key="5">
    <source>
        <dbReference type="ARBA" id="ARBA00022552"/>
    </source>
</evidence>
<dbReference type="Pfam" id="PF01138">
    <property type="entry name" value="RNase_PH"/>
    <property type="match status" value="1"/>
</dbReference>
<dbReference type="GO" id="GO:0071028">
    <property type="term" value="P:nuclear mRNA surveillance"/>
    <property type="evidence" value="ECO:0007669"/>
    <property type="project" value="TreeGrafter"/>
</dbReference>
<dbReference type="InterPro" id="IPR050590">
    <property type="entry name" value="Exosome_comp_Rrp42_subfam"/>
</dbReference>
<dbReference type="GO" id="GO:0071035">
    <property type="term" value="P:nuclear polyadenylation-dependent rRNA catabolic process"/>
    <property type="evidence" value="ECO:0007669"/>
    <property type="project" value="TreeGrafter"/>
</dbReference>
<dbReference type="PANTHER" id="PTHR11097:SF9">
    <property type="entry name" value="EXOSOME COMPLEX COMPONENT RRP43"/>
    <property type="match status" value="1"/>
</dbReference>
<sequence length="288" mass="30538">MEARAYERLYPDEAFEKTLETSTRRDGRPLGRARARACACGTATNALGSALARHGATTALAGARASVATPRAEAPNEGFLEVRVTFAPQASELERPGRESDKAEACAARVRDALTSAEVLGSDLSDLCIERGVFAWRLMLDVVVLDDDGAAADAALSAAVAALRDVVLPEATVKRGKIVIGDEEEGVDGADDGMRKGTPLNVRTTPVCLTTALYKEHLLVDPTHAEEALSECEVSVVLTEDGMIRGVFKNGGEVEATEDILMKCIAAARLQYAASAKVILDASEDDDY</sequence>
<dbReference type="GO" id="GO:0071038">
    <property type="term" value="P:TRAMP-dependent tRNA surveillance pathway"/>
    <property type="evidence" value="ECO:0007669"/>
    <property type="project" value="TreeGrafter"/>
</dbReference>
<comment type="caution">
    <text evidence="12">The sequence shown here is derived from an EMBL/GenBank/DDBJ whole genome shotgun (WGS) entry which is preliminary data.</text>
</comment>
<proteinExistence type="inferred from homology"/>
<dbReference type="GO" id="GO:0034475">
    <property type="term" value="P:U4 snRNA 3'-end processing"/>
    <property type="evidence" value="ECO:0007669"/>
    <property type="project" value="TreeGrafter"/>
</dbReference>
<feature type="domain" description="Exoribonuclease phosphorolytic" evidence="10">
    <location>
        <begin position="34"/>
        <end position="169"/>
    </location>
</feature>
<comment type="subcellular location">
    <subcellularLocation>
        <location evidence="1">Cytoplasm</location>
    </subcellularLocation>
    <subcellularLocation>
        <location evidence="2">Nucleus</location>
        <location evidence="2">Nucleolus</location>
    </subcellularLocation>
</comment>
<evidence type="ECO:0000256" key="7">
    <source>
        <dbReference type="ARBA" id="ARBA00022884"/>
    </source>
</evidence>
<dbReference type="RefSeq" id="XP_022838494.1">
    <property type="nucleotide sequence ID" value="XM_022984765.1"/>
</dbReference>
<evidence type="ECO:0000256" key="3">
    <source>
        <dbReference type="ARBA" id="ARBA00006678"/>
    </source>
</evidence>
<dbReference type="SUPFAM" id="SSF55666">
    <property type="entry name" value="Ribonuclease PH domain 2-like"/>
    <property type="match status" value="1"/>
</dbReference>
<dbReference type="GO" id="GO:0000176">
    <property type="term" value="C:nuclear exosome (RNase complex)"/>
    <property type="evidence" value="ECO:0007669"/>
    <property type="project" value="TreeGrafter"/>
</dbReference>
<dbReference type="GO" id="GO:0005730">
    <property type="term" value="C:nucleolus"/>
    <property type="evidence" value="ECO:0007669"/>
    <property type="project" value="UniProtKB-SubCell"/>
</dbReference>
<dbReference type="PANTHER" id="PTHR11097">
    <property type="entry name" value="EXOSOME COMPLEX EXONUCLEASE RIBOSOMAL RNA PROCESSING PROTEIN"/>
    <property type="match status" value="1"/>
</dbReference>
<gene>
    <name evidence="12" type="ORF">OT_ostta03g02530</name>
</gene>
<dbReference type="GO" id="GO:0016075">
    <property type="term" value="P:rRNA catabolic process"/>
    <property type="evidence" value="ECO:0007669"/>
    <property type="project" value="TreeGrafter"/>
</dbReference>
<reference evidence="12 13" key="2">
    <citation type="journal article" date="2014" name="BMC Genomics">
        <title>An improved genome of the model marine alga Ostreococcus tauri unfolds by assessing Illumina de novo assemblies.</title>
        <authorList>
            <person name="Blanc-Mathieu R."/>
            <person name="Verhelst B."/>
            <person name="Derelle E."/>
            <person name="Rombauts S."/>
            <person name="Bouget F.Y."/>
            <person name="Carre I."/>
            <person name="Chateau A."/>
            <person name="Eyre-Walker A."/>
            <person name="Grimsley N."/>
            <person name="Moreau H."/>
            <person name="Piegu B."/>
            <person name="Rivals E."/>
            <person name="Schackwitz W."/>
            <person name="Van de Peer Y."/>
            <person name="Piganeau G."/>
        </authorList>
    </citation>
    <scope>NUCLEOTIDE SEQUENCE [LARGE SCALE GENOMIC DNA]</scope>
    <source>
        <strain evidence="13">OTTH 0595 / CCAP 157/2 / RCC745</strain>
    </source>
</reference>
<dbReference type="InterPro" id="IPR015847">
    <property type="entry name" value="ExoRNase_PH_dom2"/>
</dbReference>
<dbReference type="Proteomes" id="UP000009170">
    <property type="component" value="Unassembled WGS sequence"/>
</dbReference>
<dbReference type="STRING" id="70448.A0A090LYL7"/>
<evidence type="ECO:0000313" key="13">
    <source>
        <dbReference type="Proteomes" id="UP000009170"/>
    </source>
</evidence>
<dbReference type="InterPro" id="IPR036345">
    <property type="entry name" value="ExoRNase_PH_dom2_sf"/>
</dbReference>
<reference evidence="13" key="1">
    <citation type="journal article" date="2006" name="Proc. Natl. Acad. Sci. U.S.A.">
        <title>Genome analysis of the smallest free-living eukaryote Ostreococcus tauri unveils many unique features.</title>
        <authorList>
            <person name="Derelle E."/>
            <person name="Ferraz C."/>
            <person name="Rombauts S."/>
            <person name="Rouze P."/>
            <person name="Worden A.Z."/>
            <person name="Robbens S."/>
            <person name="Partensky F."/>
            <person name="Degroeve S."/>
            <person name="Echeynie S."/>
            <person name="Cooke R."/>
            <person name="Saeys Y."/>
            <person name="Wuyts J."/>
            <person name="Jabbari K."/>
            <person name="Bowler C."/>
            <person name="Panaud O."/>
            <person name="Piegu B."/>
            <person name="Ball S.G."/>
            <person name="Ral J.-P."/>
            <person name="Bouget F.-Y."/>
            <person name="Piganeau G."/>
            <person name="De Baets B."/>
            <person name="Picard A."/>
            <person name="Delseny M."/>
            <person name="Demaille J."/>
            <person name="Van de Peer Y."/>
            <person name="Moreau H."/>
        </authorList>
    </citation>
    <scope>NUCLEOTIDE SEQUENCE [LARGE SCALE GENOMIC DNA]</scope>
    <source>
        <strain evidence="13">OTTH 0595 / CCAP 157/2 / RCC745</strain>
    </source>
</reference>
<dbReference type="KEGG" id="ota:OT_ostta03g02530"/>
<dbReference type="FunCoup" id="A0A090LYL7">
    <property type="interactions" value="1394"/>
</dbReference>
<evidence type="ECO:0000256" key="1">
    <source>
        <dbReference type="ARBA" id="ARBA00004496"/>
    </source>
</evidence>
<dbReference type="InterPro" id="IPR027408">
    <property type="entry name" value="PNPase/RNase_PH_dom_sf"/>
</dbReference>
<dbReference type="GO" id="GO:0000467">
    <property type="term" value="P:exonucleolytic trimming to generate mature 3'-end of 5.8S rRNA from tricistronic rRNA transcript (SSU-rRNA, 5.8S rRNA, LSU-rRNA)"/>
    <property type="evidence" value="ECO:0007669"/>
    <property type="project" value="TreeGrafter"/>
</dbReference>
<evidence type="ECO:0000256" key="2">
    <source>
        <dbReference type="ARBA" id="ARBA00004604"/>
    </source>
</evidence>
<keyword evidence="4" id="KW-0963">Cytoplasm</keyword>
<keyword evidence="6" id="KW-0271">Exosome</keyword>
<evidence type="ECO:0000256" key="9">
    <source>
        <dbReference type="ARBA" id="ARBA00030617"/>
    </source>
</evidence>
<dbReference type="OrthoDB" id="45882at2759"/>
<keyword evidence="8" id="KW-0539">Nucleus</keyword>
<evidence type="ECO:0000259" key="11">
    <source>
        <dbReference type="Pfam" id="PF03725"/>
    </source>
</evidence>
<dbReference type="InterPro" id="IPR001247">
    <property type="entry name" value="ExoRNase_PH_dom1"/>
</dbReference>
<dbReference type="GO" id="GO:0000177">
    <property type="term" value="C:cytoplasmic exosome (RNase complex)"/>
    <property type="evidence" value="ECO:0007669"/>
    <property type="project" value="TreeGrafter"/>
</dbReference>